<gene>
    <name evidence="1" type="ORF">WJX84_001957</name>
</gene>
<dbReference type="EMBL" id="JALJOV010000347">
    <property type="protein sequence ID" value="KAK9864487.1"/>
    <property type="molecule type" value="Genomic_DNA"/>
</dbReference>
<evidence type="ECO:0000313" key="2">
    <source>
        <dbReference type="Proteomes" id="UP001485043"/>
    </source>
</evidence>
<accession>A0AAW1T625</accession>
<keyword evidence="2" id="KW-1185">Reference proteome</keyword>
<proteinExistence type="predicted"/>
<evidence type="ECO:0000313" key="1">
    <source>
        <dbReference type="EMBL" id="KAK9864487.1"/>
    </source>
</evidence>
<protein>
    <submittedName>
        <fullName evidence="1">Uncharacterized protein</fullName>
    </submittedName>
</protein>
<organism evidence="1 2">
    <name type="scientific">Apatococcus fuscideae</name>
    <dbReference type="NCBI Taxonomy" id="2026836"/>
    <lineage>
        <taxon>Eukaryota</taxon>
        <taxon>Viridiplantae</taxon>
        <taxon>Chlorophyta</taxon>
        <taxon>core chlorophytes</taxon>
        <taxon>Trebouxiophyceae</taxon>
        <taxon>Chlorellales</taxon>
        <taxon>Chlorellaceae</taxon>
        <taxon>Apatococcus</taxon>
    </lineage>
</organism>
<sequence>MGNRRCSSSEGQDGNVYVPSRLQTVAAARPQQGSTGIVQQSARNFFGGLRLSRSRVGATGETYQAAPGTPHNV</sequence>
<dbReference type="Proteomes" id="UP001485043">
    <property type="component" value="Unassembled WGS sequence"/>
</dbReference>
<comment type="caution">
    <text evidence="1">The sequence shown here is derived from an EMBL/GenBank/DDBJ whole genome shotgun (WGS) entry which is preliminary data.</text>
</comment>
<dbReference type="AlphaFoldDB" id="A0AAW1T625"/>
<name>A0AAW1T625_9CHLO</name>
<reference evidence="1 2" key="1">
    <citation type="journal article" date="2024" name="Nat. Commun.">
        <title>Phylogenomics reveals the evolutionary origins of lichenization in chlorophyte algae.</title>
        <authorList>
            <person name="Puginier C."/>
            <person name="Libourel C."/>
            <person name="Otte J."/>
            <person name="Skaloud P."/>
            <person name="Haon M."/>
            <person name="Grisel S."/>
            <person name="Petersen M."/>
            <person name="Berrin J.G."/>
            <person name="Delaux P.M."/>
            <person name="Dal Grande F."/>
            <person name="Keller J."/>
        </authorList>
    </citation>
    <scope>NUCLEOTIDE SEQUENCE [LARGE SCALE GENOMIC DNA]</scope>
    <source>
        <strain evidence="1 2">SAG 2523</strain>
    </source>
</reference>